<accession>A0A0X8GY47</accession>
<dbReference type="HAMAP" id="MF_01054">
    <property type="entry name" value="UPF0237"/>
    <property type="match status" value="1"/>
</dbReference>
<dbReference type="RefSeq" id="WP_067630038.1">
    <property type="nucleotide sequence ID" value="NZ_CP013213.1"/>
</dbReference>
<evidence type="ECO:0000313" key="3">
    <source>
        <dbReference type="EMBL" id="AMC92570.1"/>
    </source>
</evidence>
<dbReference type="PANTHER" id="PTHR34875:SF6">
    <property type="entry name" value="UPF0237 PROTEIN MJ1558"/>
    <property type="match status" value="1"/>
</dbReference>
<sequence>MRAIVTVVGKDKIGIIAKVCTVLAEHDVNVLDISQTILHDYFNMIMIVEYQEGTFEGVYENLKKTGEALGVEIRVQREEIFEAMHRV</sequence>
<dbReference type="InterPro" id="IPR002912">
    <property type="entry name" value="ACT_dom"/>
</dbReference>
<dbReference type="InterPro" id="IPR045865">
    <property type="entry name" value="ACT-like_dom_sf"/>
</dbReference>
<dbReference type="InterPro" id="IPR022986">
    <property type="entry name" value="UPF0237_ACT"/>
</dbReference>
<dbReference type="PANTHER" id="PTHR34875">
    <property type="entry name" value="UPF0237 PROTEIN MJ1558"/>
    <property type="match status" value="1"/>
</dbReference>
<dbReference type="KEGG" id="erl:AOC36_00740"/>
<dbReference type="OrthoDB" id="9803078at2"/>
<name>A0A0X8GY47_9FIRM</name>
<evidence type="ECO:0000259" key="2">
    <source>
        <dbReference type="PROSITE" id="PS51671"/>
    </source>
</evidence>
<dbReference type="PROSITE" id="PS51671">
    <property type="entry name" value="ACT"/>
    <property type="match status" value="1"/>
</dbReference>
<dbReference type="SUPFAM" id="SSF55021">
    <property type="entry name" value="ACT-like"/>
    <property type="match status" value="1"/>
</dbReference>
<dbReference type="STRING" id="1514105.AOC36_00740"/>
<dbReference type="Pfam" id="PF13740">
    <property type="entry name" value="ACT_6"/>
    <property type="match status" value="1"/>
</dbReference>
<dbReference type="AlphaFoldDB" id="A0A0X8GY47"/>
<dbReference type="NCBIfam" id="NF001220">
    <property type="entry name" value="PRK00194.1"/>
    <property type="match status" value="1"/>
</dbReference>
<gene>
    <name evidence="3" type="ORF">AOC36_00740</name>
</gene>
<reference evidence="3 4" key="1">
    <citation type="submission" date="2015-10" db="EMBL/GenBank/DDBJ databases">
        <title>Erysipelothrix larvae sp. LV19 isolated from the larval gut of the rhinoceros beetle, Trypoxylus dichotomus.</title>
        <authorList>
            <person name="Lim S."/>
            <person name="Kim B.-C."/>
        </authorList>
    </citation>
    <scope>NUCLEOTIDE SEQUENCE [LARGE SCALE GENOMIC DNA]</scope>
    <source>
        <strain evidence="3 4">LV19</strain>
    </source>
</reference>
<dbReference type="Proteomes" id="UP000063781">
    <property type="component" value="Chromosome"/>
</dbReference>
<dbReference type="Gene3D" id="3.30.70.260">
    <property type="match status" value="1"/>
</dbReference>
<comment type="similarity">
    <text evidence="1">Belongs to the UPF0237 family.</text>
</comment>
<dbReference type="InterPro" id="IPR050990">
    <property type="entry name" value="UPF0237/GcvR_regulator"/>
</dbReference>
<protein>
    <recommendedName>
        <fullName evidence="1">UPF0237 protein AOC36_00740</fullName>
    </recommendedName>
</protein>
<dbReference type="EMBL" id="CP013213">
    <property type="protein sequence ID" value="AMC92570.1"/>
    <property type="molecule type" value="Genomic_DNA"/>
</dbReference>
<feature type="domain" description="ACT" evidence="2">
    <location>
        <begin position="4"/>
        <end position="76"/>
    </location>
</feature>
<evidence type="ECO:0000256" key="1">
    <source>
        <dbReference type="HAMAP-Rule" id="MF_01054"/>
    </source>
</evidence>
<dbReference type="CDD" id="cd04872">
    <property type="entry name" value="ACT_1ZPV"/>
    <property type="match status" value="1"/>
</dbReference>
<keyword evidence="4" id="KW-1185">Reference proteome</keyword>
<evidence type="ECO:0000313" key="4">
    <source>
        <dbReference type="Proteomes" id="UP000063781"/>
    </source>
</evidence>
<proteinExistence type="inferred from homology"/>
<organism evidence="3 4">
    <name type="scientific">Erysipelothrix larvae</name>
    <dbReference type="NCBI Taxonomy" id="1514105"/>
    <lineage>
        <taxon>Bacteria</taxon>
        <taxon>Bacillati</taxon>
        <taxon>Bacillota</taxon>
        <taxon>Erysipelotrichia</taxon>
        <taxon>Erysipelotrichales</taxon>
        <taxon>Erysipelotrichaceae</taxon>
        <taxon>Erysipelothrix</taxon>
    </lineage>
</organism>